<dbReference type="PANTHER" id="PTHR38344">
    <property type="entry name" value="UPF0753 PROTEIN AQ_863"/>
    <property type="match status" value="1"/>
</dbReference>
<organism evidence="7 8">
    <name type="scientific">Candidatus Dechloromonas phosphorivorans</name>
    <dbReference type="NCBI Taxonomy" id="2899244"/>
    <lineage>
        <taxon>Bacteria</taxon>
        <taxon>Pseudomonadati</taxon>
        <taxon>Pseudomonadota</taxon>
        <taxon>Betaproteobacteria</taxon>
        <taxon>Rhodocyclales</taxon>
        <taxon>Azonexaceae</taxon>
        <taxon>Dechloromonas</taxon>
    </lineage>
</organism>
<evidence type="ECO:0000313" key="8">
    <source>
        <dbReference type="Proteomes" id="UP000808146"/>
    </source>
</evidence>
<evidence type="ECO:0000256" key="4">
    <source>
        <dbReference type="ARBA" id="ARBA00022833"/>
    </source>
</evidence>
<comment type="cofactor">
    <cofactor evidence="6">
        <name>Zn(2+)</name>
        <dbReference type="ChEBI" id="CHEBI:29105"/>
    </cofactor>
</comment>
<dbReference type="GO" id="GO:0008270">
    <property type="term" value="F:zinc ion binding"/>
    <property type="evidence" value="ECO:0007669"/>
    <property type="project" value="UniProtKB-UniRule"/>
</dbReference>
<comment type="subcellular location">
    <subcellularLocation>
        <location evidence="6">Cell membrane</location>
        <topology evidence="6">Peripheral membrane protein</topology>
    </subcellularLocation>
</comment>
<evidence type="ECO:0000256" key="5">
    <source>
        <dbReference type="ARBA" id="ARBA00023136"/>
    </source>
</evidence>
<dbReference type="HAMAP" id="MF_01871">
    <property type="entry name" value="DabA"/>
    <property type="match status" value="1"/>
</dbReference>
<protein>
    <recommendedName>
        <fullName evidence="6">Probable inorganic carbon transporter subunit DabA</fullName>
    </recommendedName>
</protein>
<evidence type="ECO:0000256" key="2">
    <source>
        <dbReference type="ARBA" id="ARBA00022475"/>
    </source>
</evidence>
<reference evidence="7" key="1">
    <citation type="submission" date="2020-10" db="EMBL/GenBank/DDBJ databases">
        <title>Connecting structure to function with the recovery of over 1000 high-quality activated sludge metagenome-assembled genomes encoding full-length rRNA genes using long-read sequencing.</title>
        <authorList>
            <person name="Singleton C.M."/>
            <person name="Petriglieri F."/>
            <person name="Kristensen J.M."/>
            <person name="Kirkegaard R.H."/>
            <person name="Michaelsen T.Y."/>
            <person name="Andersen M.H."/>
            <person name="Karst S.M."/>
            <person name="Dueholm M.S."/>
            <person name="Nielsen P.H."/>
            <person name="Albertsen M."/>
        </authorList>
    </citation>
    <scope>NUCLEOTIDE SEQUENCE</scope>
    <source>
        <strain evidence="7">OdNE_18-Q3-R46-58_BAT3C.305</strain>
    </source>
</reference>
<feature type="binding site" evidence="6">
    <location>
        <position position="690"/>
    </location>
    <ligand>
        <name>Zn(2+)</name>
        <dbReference type="ChEBI" id="CHEBI:29105"/>
    </ligand>
</feature>
<feature type="binding site" evidence="6">
    <location>
        <position position="705"/>
    </location>
    <ligand>
        <name>Zn(2+)</name>
        <dbReference type="ChEBI" id="CHEBI:29105"/>
    </ligand>
</feature>
<keyword evidence="2 6" id="KW-1003">Cell membrane</keyword>
<gene>
    <name evidence="6" type="primary">dabA</name>
    <name evidence="7" type="ORF">IPN75_01100</name>
</gene>
<evidence type="ECO:0000313" key="7">
    <source>
        <dbReference type="EMBL" id="MBK8889059.1"/>
    </source>
</evidence>
<dbReference type="Proteomes" id="UP000808146">
    <property type="component" value="Unassembled WGS sequence"/>
</dbReference>
<dbReference type="PANTHER" id="PTHR38344:SF1">
    <property type="entry name" value="INORGANIC CARBON TRANSPORTER SUBUNIT DABA-RELATED"/>
    <property type="match status" value="1"/>
</dbReference>
<comment type="caution">
    <text evidence="7">The sequence shown here is derived from an EMBL/GenBank/DDBJ whole genome shotgun (WGS) entry which is preliminary data.</text>
</comment>
<feature type="binding site" evidence="6">
    <location>
        <position position="501"/>
    </location>
    <ligand>
        <name>Zn(2+)</name>
        <dbReference type="ChEBI" id="CHEBI:29105"/>
    </ligand>
</feature>
<keyword evidence="3 6" id="KW-0479">Metal-binding</keyword>
<keyword evidence="1 6" id="KW-0813">Transport</keyword>
<sequence>MSSDATLPFRERLQHWIEHLTHVLPAQAPIRDFVHHNTLHGFQHLPFADALAAAQRLTGAATYLPEARFRESLAQGRITLDDLDAALSDAGLADLDLPVWRVINRRDVLIASLRLAPDDPGEVRRDWEAREHPQPENAIFALFSASTAPGTKHPWGAAGVGEMPADWREQAAQRWSALCDRVGREWTLRSLLEHLTGVDVLERVRTVLQRHLAAHLDLGLAAWRNPQRERGFWEAWRACAGRDLAWELEDLPQLRDELTWLPEDPVDVLAAELPQVIADESLWPGYLERLALEMPGWSGMFLWRDRNPGRGDGTPVAMADYLAVRVLLERLLCDDLMWRLTGSALSFSELSAWFVAHPAEFFVRDALRSQALSEDHQNRAARLCRIDLAGASTVAEWQALAAEIAAAGKLRAVPAKARAARLAALLALLGLAASDAEGLTAEDGQALLDCAASLDPLARGQIWLLAYERHYREQIFAALAANQNRRKRLVAPTAQVIFCMDDREEGTRRHLEEIAPAVATFGAAGFFGVAMYWQGVDDAGPSALCPIVVEPVHAVRETFAPGSEEALAHHAGRRRRRLQWRERLIQGTRRGPLAGPLLTALAAPPALAALVAGALAPGWFGEALGRWREQFDGRVRTRLQLTAAKASPQATPDNPQAGFTDDEQALRVENFLRMIGLAGDFAPLVLVLGHGSSSRNNPHLSAYDCGACSGRHGGPNARALAAMANRPEVRARLAGLGLHIPMATWFIAAEHNTCDDAIAWYDIDLLPGARQADLDCLVGQLAEACRAHAAERCRRLASAPPHPTPWQGRQHVAGRSHDISQARPELGHATNAAAFIGRRDMSRGLFLDRRVFLISYDPVGDEDGRIVENILLAAGPVGAGISLEYYFSTVDNERFGCASKVTHNIAGLFGVMEGADSDLRTGLPWQMVEIHEAMRLLVVVEQTPEMLSAIVARQPALQELIGNAWITIAAQHPETGALAQYCPRRGWLPWSGSAVLPQVGRSVDWFAGQQEALAPAIVLGGVA</sequence>
<evidence type="ECO:0000256" key="6">
    <source>
        <dbReference type="HAMAP-Rule" id="MF_01871"/>
    </source>
</evidence>
<dbReference type="EMBL" id="JADKBR010000001">
    <property type="protein sequence ID" value="MBK8889059.1"/>
    <property type="molecule type" value="Genomic_DNA"/>
</dbReference>
<keyword evidence="4 6" id="KW-0862">Zinc</keyword>
<feature type="binding site" evidence="6">
    <location>
        <position position="499"/>
    </location>
    <ligand>
        <name>Zn(2+)</name>
        <dbReference type="ChEBI" id="CHEBI:29105"/>
    </ligand>
</feature>
<dbReference type="GO" id="GO:0005886">
    <property type="term" value="C:plasma membrane"/>
    <property type="evidence" value="ECO:0007669"/>
    <property type="project" value="UniProtKB-SubCell"/>
</dbReference>
<dbReference type="AlphaFoldDB" id="A0A9D7LL38"/>
<name>A0A9D7LL38_9RHOO</name>
<dbReference type="InterPro" id="IPR018752">
    <property type="entry name" value="DabA"/>
</dbReference>
<dbReference type="Pfam" id="PF10070">
    <property type="entry name" value="DabA"/>
    <property type="match status" value="1"/>
</dbReference>
<comment type="function">
    <text evidence="6">Part of an energy-coupled inorganic carbon pump.</text>
</comment>
<evidence type="ECO:0000256" key="1">
    <source>
        <dbReference type="ARBA" id="ARBA00022448"/>
    </source>
</evidence>
<accession>A0A9D7LL38</accession>
<evidence type="ECO:0000256" key="3">
    <source>
        <dbReference type="ARBA" id="ARBA00022723"/>
    </source>
</evidence>
<comment type="subunit">
    <text evidence="6">Forms a complex with DabB.</text>
</comment>
<proteinExistence type="inferred from homology"/>
<comment type="similarity">
    <text evidence="6">Belongs to the inorganic carbon transporter (TC 9.A.2) DabA family.</text>
</comment>
<keyword evidence="5 6" id="KW-0472">Membrane</keyword>